<evidence type="ECO:0000259" key="4">
    <source>
        <dbReference type="Pfam" id="PF12842"/>
    </source>
</evidence>
<evidence type="ECO:0000259" key="3">
    <source>
        <dbReference type="Pfam" id="PF04054"/>
    </source>
</evidence>
<dbReference type="PANTHER" id="PTHR13162:SF8">
    <property type="entry name" value="CCR4-NOT TRANSCRIPTION COMPLEX SUBUNIT 1"/>
    <property type="match status" value="1"/>
</dbReference>
<name>A0ABQ7G8X3_DUNSA</name>
<dbReference type="Pfam" id="PF04054">
    <property type="entry name" value="Not1"/>
    <property type="match status" value="1"/>
</dbReference>
<feature type="region of interest" description="Disordered" evidence="1">
    <location>
        <begin position="886"/>
        <end position="910"/>
    </location>
</feature>
<feature type="chain" id="PRO_5047246701" evidence="2">
    <location>
        <begin position="22"/>
        <end position="910"/>
    </location>
</feature>
<feature type="domain" description="CCR4-NOT transcription complex subunit 1-like NOT1 connector" evidence="5">
    <location>
        <begin position="251"/>
        <end position="405"/>
    </location>
</feature>
<keyword evidence="7" id="KW-1185">Reference proteome</keyword>
<comment type="caution">
    <text evidence="6">The sequence shown here is derived from an EMBL/GenBank/DDBJ whole genome shotgun (WGS) entry which is preliminary data.</text>
</comment>
<dbReference type="InterPro" id="IPR007196">
    <property type="entry name" value="CCR4-Not_Not1_C"/>
</dbReference>
<feature type="domain" description="CCR4-NOT transcription complex subunit 1" evidence="4">
    <location>
        <begin position="1"/>
        <end position="96"/>
    </location>
</feature>
<dbReference type="InterPro" id="IPR024557">
    <property type="entry name" value="CNOT1_dom_4"/>
</dbReference>
<dbReference type="InterPro" id="IPR055454">
    <property type="entry name" value="CNOT1-like_NOT1_connector"/>
</dbReference>
<evidence type="ECO:0000313" key="6">
    <source>
        <dbReference type="EMBL" id="KAF5831048.1"/>
    </source>
</evidence>
<evidence type="ECO:0000313" key="7">
    <source>
        <dbReference type="Proteomes" id="UP000815325"/>
    </source>
</evidence>
<gene>
    <name evidence="6" type="ORF">DUNSADRAFT_13679</name>
</gene>
<organism evidence="6 7">
    <name type="scientific">Dunaliella salina</name>
    <name type="common">Green alga</name>
    <name type="synonym">Protococcus salinus</name>
    <dbReference type="NCBI Taxonomy" id="3046"/>
    <lineage>
        <taxon>Eukaryota</taxon>
        <taxon>Viridiplantae</taxon>
        <taxon>Chlorophyta</taxon>
        <taxon>core chlorophytes</taxon>
        <taxon>Chlorophyceae</taxon>
        <taxon>CS clade</taxon>
        <taxon>Chlamydomonadales</taxon>
        <taxon>Dunaliellaceae</taxon>
        <taxon>Dunaliella</taxon>
    </lineage>
</organism>
<dbReference type="Pfam" id="PF25097">
    <property type="entry name" value="ARM_Cnot1"/>
    <property type="match status" value="1"/>
</dbReference>
<dbReference type="Gene3D" id="1.25.40.790">
    <property type="match status" value="2"/>
</dbReference>
<dbReference type="PANTHER" id="PTHR13162">
    <property type="entry name" value="CCR4-NOT TRANSCRIPTION COMPLEX"/>
    <property type="match status" value="1"/>
</dbReference>
<evidence type="ECO:0000256" key="1">
    <source>
        <dbReference type="SAM" id="MobiDB-lite"/>
    </source>
</evidence>
<dbReference type="Pfam" id="PF12842">
    <property type="entry name" value="DUF3819"/>
    <property type="match status" value="1"/>
</dbReference>
<dbReference type="EMBL" id="MU069982">
    <property type="protein sequence ID" value="KAF5831048.1"/>
    <property type="molecule type" value="Genomic_DNA"/>
</dbReference>
<evidence type="ECO:0000256" key="2">
    <source>
        <dbReference type="SAM" id="SignalP"/>
    </source>
</evidence>
<feature type="signal peptide" evidence="2">
    <location>
        <begin position="1"/>
        <end position="21"/>
    </location>
</feature>
<accession>A0ABQ7G8X3</accession>
<feature type="domain" description="CCR4-Not complex component Not1 C-terminal" evidence="3">
    <location>
        <begin position="555"/>
        <end position="739"/>
    </location>
</feature>
<dbReference type="InterPro" id="IPR040398">
    <property type="entry name" value="Not1"/>
</dbReference>
<keyword evidence="2" id="KW-0732">Signal</keyword>
<reference evidence="6" key="1">
    <citation type="submission" date="2017-08" db="EMBL/GenBank/DDBJ databases">
        <authorList>
            <person name="Polle J.E."/>
            <person name="Barry K."/>
            <person name="Cushman J."/>
            <person name="Schmutz J."/>
            <person name="Tran D."/>
            <person name="Hathwaick L.T."/>
            <person name="Yim W.C."/>
            <person name="Jenkins J."/>
            <person name="Mckie-Krisberg Z.M."/>
            <person name="Prochnik S."/>
            <person name="Lindquist E."/>
            <person name="Dockter R.B."/>
            <person name="Adam C."/>
            <person name="Molina H."/>
            <person name="Bunkerborg J."/>
            <person name="Jin E."/>
            <person name="Buchheim M."/>
            <person name="Magnuson J."/>
        </authorList>
    </citation>
    <scope>NUCLEOTIDE SEQUENCE</scope>
    <source>
        <strain evidence="6">CCAP 19/18</strain>
    </source>
</reference>
<dbReference type="Gene3D" id="1.25.40.800">
    <property type="match status" value="1"/>
</dbReference>
<evidence type="ECO:0000259" key="5">
    <source>
        <dbReference type="Pfam" id="PF25097"/>
    </source>
</evidence>
<protein>
    <submittedName>
        <fullName evidence="6">CCR4-Not complex component, Not1-domain-containing protein</fullName>
    </submittedName>
</protein>
<dbReference type="Proteomes" id="UP000815325">
    <property type="component" value="Unassembled WGS sequence"/>
</dbReference>
<proteinExistence type="predicted"/>
<sequence length="910" mass="96683">MRSAAHLMVSSLAGSLALVTCKDPLRVALANHMRALLQAVQASVMDAGVIEQVVGVVVADNLDLGCVVIERAATEKAVRDVDKLLAGAYEERAKARAMGKHFADDSAFQGRFPRDLPESLRPRPGMVSPLQLRVYDDFARIPRTPPPVVPPVVPPTAMPAAAAAPGLGPRPFGGPYAEGGAGVPAAPGADGLAAAFKLAEPSSVASAVFLEQYLVWQGHADAALSSAEATAVAASAANTPGGAAAAAAASQRASAEEAALNGLLRELVDAVTSVGVHEEAAHFFAHRIFRHLFEVAVAATPVGAKRACSFYTSCLRHLVEILGSKGVVLNMTASWLTMDDERKYNKEAVEALLRGRLLALTELDSHLAKMLTLTRSFMVADLIAHIAKVCLLRDKVVAFQVVTSNTVQNDGRFSSEHATVVRDRNEAAGQREQARALFEEWLRLLSSFPGALAVAAQHGTSPVTPAVGGTEADRAAVAAFLTALRASGALSTDESAERWMRTTLEIAVGHTLAIRDQTAAAGRMLEASVTYMAVDALARLLVCCVTQASASGQALLSRLLAVVVGCIKGWALYEGLLLALLRFMEPYLRVADLSAAMRAMYTGTLRLLLVLLHDFPEFLSEHHFSLCNHIPPTCVQMRNLILSAFPRNMRLPDPFTPNLKVDLLPEIGVPPRLANPERLLPDNIKRQVDGYLRTRQPRSLMHDLMQSITLPANEVASAGTHYNVHLINGLVLYMGTVVHPSAIALNGPAMDIYTHLAISKPAQARRVHTNKLYMPRKVFGVEKNSNGVVRQKFRSGKYIPTGLKKMLDKPAQLKEIKKGYSIIIAAEEELQPCVLSCKGCRTLISIVNPQQAAKQQETGASIPGAGPTANGPDDVVSAAAAAAAASGAPGGMVPPPGAGLAREAGTARAR</sequence>